<evidence type="ECO:0000313" key="1">
    <source>
        <dbReference type="EMBL" id="KKM05219.1"/>
    </source>
</evidence>
<feature type="non-terminal residue" evidence="1">
    <location>
        <position position="1"/>
    </location>
</feature>
<accession>A0A0F9H2F0</accession>
<gene>
    <name evidence="1" type="ORF">LCGC14_1756300</name>
</gene>
<proteinExistence type="predicted"/>
<dbReference type="AlphaFoldDB" id="A0A0F9H2F0"/>
<sequence length="163" mass="19404">YGLGYNICKLNTFIFKKFKENKEYHFRSGTQHEKNQLWDSLKFIFPNHKDLEKEYIDSVNRKLISWKIPDYINVNEWGGGKNRPYWHMAYLINGAYLMKSYLIPSYSAKKVELDEEFLPKSLLDFLDDVSPGLFLGKIKPKYLTIEKDSRISPKEKLIRIKEN</sequence>
<protein>
    <submittedName>
        <fullName evidence="1">Uncharacterized protein</fullName>
    </submittedName>
</protein>
<dbReference type="EMBL" id="LAZR01016270">
    <property type="protein sequence ID" value="KKM05219.1"/>
    <property type="molecule type" value="Genomic_DNA"/>
</dbReference>
<organism evidence="1">
    <name type="scientific">marine sediment metagenome</name>
    <dbReference type="NCBI Taxonomy" id="412755"/>
    <lineage>
        <taxon>unclassified sequences</taxon>
        <taxon>metagenomes</taxon>
        <taxon>ecological metagenomes</taxon>
    </lineage>
</organism>
<comment type="caution">
    <text evidence="1">The sequence shown here is derived from an EMBL/GenBank/DDBJ whole genome shotgun (WGS) entry which is preliminary data.</text>
</comment>
<reference evidence="1" key="1">
    <citation type="journal article" date="2015" name="Nature">
        <title>Complex archaea that bridge the gap between prokaryotes and eukaryotes.</title>
        <authorList>
            <person name="Spang A."/>
            <person name="Saw J.H."/>
            <person name="Jorgensen S.L."/>
            <person name="Zaremba-Niedzwiedzka K."/>
            <person name="Martijn J."/>
            <person name="Lind A.E."/>
            <person name="van Eijk R."/>
            <person name="Schleper C."/>
            <person name="Guy L."/>
            <person name="Ettema T.J."/>
        </authorList>
    </citation>
    <scope>NUCLEOTIDE SEQUENCE</scope>
</reference>
<name>A0A0F9H2F0_9ZZZZ</name>